<evidence type="ECO:0000259" key="5">
    <source>
        <dbReference type="Pfam" id="PF11897"/>
    </source>
</evidence>
<keyword evidence="4" id="KW-0663">Pyridoxal phosphate</keyword>
<organism evidence="6 7">
    <name type="scientific">Desulfobacula phenolica</name>
    <dbReference type="NCBI Taxonomy" id="90732"/>
    <lineage>
        <taxon>Bacteria</taxon>
        <taxon>Pseudomonadati</taxon>
        <taxon>Thermodesulfobacteriota</taxon>
        <taxon>Desulfobacteria</taxon>
        <taxon>Desulfobacterales</taxon>
        <taxon>Desulfobacteraceae</taxon>
        <taxon>Desulfobacula</taxon>
    </lineage>
</organism>
<reference evidence="7" key="1">
    <citation type="submission" date="2016-10" db="EMBL/GenBank/DDBJ databases">
        <authorList>
            <person name="Varghese N."/>
            <person name="Submissions S."/>
        </authorList>
    </citation>
    <scope>NUCLEOTIDE SEQUENCE [LARGE SCALE GENOMIC DNA]</scope>
    <source>
        <strain evidence="7">DSM 3384</strain>
    </source>
</reference>
<keyword evidence="7" id="KW-1185">Reference proteome</keyword>
<dbReference type="InterPro" id="IPR024517">
    <property type="entry name" value="Glycogen_phosphorylase_DUF3417"/>
</dbReference>
<evidence type="ECO:0000256" key="4">
    <source>
        <dbReference type="PIRSR" id="PIRSR000460-1"/>
    </source>
</evidence>
<dbReference type="Pfam" id="PF11897">
    <property type="entry name" value="DUF3417"/>
    <property type="match status" value="1"/>
</dbReference>
<comment type="similarity">
    <text evidence="2">Belongs to the glycogen phosphorylase family.</text>
</comment>
<dbReference type="GO" id="GO:0030170">
    <property type="term" value="F:pyridoxal phosphate binding"/>
    <property type="evidence" value="ECO:0007669"/>
    <property type="project" value="InterPro"/>
</dbReference>
<evidence type="ECO:0000256" key="2">
    <source>
        <dbReference type="ARBA" id="ARBA00006047"/>
    </source>
</evidence>
<name>A0A1H2EGI3_9BACT</name>
<feature type="domain" description="DUF3417" evidence="5">
    <location>
        <begin position="42"/>
        <end position="149"/>
    </location>
</feature>
<dbReference type="Gene3D" id="3.40.50.2000">
    <property type="entry name" value="Glycogen Phosphorylase B"/>
    <property type="match status" value="3"/>
</dbReference>
<dbReference type="AlphaFoldDB" id="A0A1H2EGI3"/>
<dbReference type="InterPro" id="IPR052182">
    <property type="entry name" value="Glycogen/Maltodextrin_Phosph"/>
</dbReference>
<evidence type="ECO:0000256" key="3">
    <source>
        <dbReference type="ARBA" id="ARBA00022533"/>
    </source>
</evidence>
<dbReference type="PANTHER" id="PTHR42655">
    <property type="entry name" value="GLYCOGEN PHOSPHORYLASE"/>
    <property type="match status" value="1"/>
</dbReference>
<dbReference type="NCBIfam" id="TIGR02094">
    <property type="entry name" value="more_P_ylases"/>
    <property type="match status" value="1"/>
</dbReference>
<evidence type="ECO:0000313" key="7">
    <source>
        <dbReference type="Proteomes" id="UP000199608"/>
    </source>
</evidence>
<dbReference type="Pfam" id="PF00343">
    <property type="entry name" value="Phosphorylase"/>
    <property type="match status" value="1"/>
</dbReference>
<protein>
    <submittedName>
        <fullName evidence="6">Starch phosphorylase</fullName>
    </submittedName>
</protein>
<dbReference type="PIRSF" id="PIRSF000460">
    <property type="entry name" value="Pprylas_GlgP"/>
    <property type="match status" value="1"/>
</dbReference>
<dbReference type="GO" id="GO:0005975">
    <property type="term" value="P:carbohydrate metabolic process"/>
    <property type="evidence" value="ECO:0007669"/>
    <property type="project" value="InterPro"/>
</dbReference>
<proteinExistence type="inferred from homology"/>
<dbReference type="InterPro" id="IPR011834">
    <property type="entry name" value="Agluc_phsphrylas"/>
</dbReference>
<dbReference type="GO" id="GO:0008184">
    <property type="term" value="F:glycogen phosphorylase activity"/>
    <property type="evidence" value="ECO:0007669"/>
    <property type="project" value="InterPro"/>
</dbReference>
<evidence type="ECO:0000313" key="6">
    <source>
        <dbReference type="EMBL" id="SDT94093.1"/>
    </source>
</evidence>
<dbReference type="Proteomes" id="UP000199608">
    <property type="component" value="Unassembled WGS sequence"/>
</dbReference>
<dbReference type="PANTHER" id="PTHR42655:SF1">
    <property type="entry name" value="GLYCOGEN PHOSPHORYLASE"/>
    <property type="match status" value="1"/>
</dbReference>
<gene>
    <name evidence="6" type="ORF">SAMN04487931_10392</name>
</gene>
<keyword evidence="3" id="KW-0021">Allosteric enzyme</keyword>
<sequence length="882" mass="101395">MPRPGEQARLPGSCTNYYTDLLQEVVYNNMEKMQIYKVYPAIPEPLSFLDYLARNLWWCWNHEAIELFRRINPVQWEKIGKNPVAFLSCITQRRFDDLSKDESFLGHLGRVKTKFEKMFSRVSQIKEFDLTPKDTIAYFSMEFGLHESLPFFAGGLGILAGDHLKASSTLGIPLIGIGLLFREGYFRQFIDHNGWQQETYPINDVFDLPVQKLKDHSGFEIKIDIPGPDGIINACVWQLKVGKIRLFLLDTNLPENSKNIRDITSRLYASHSEIRIAQEILLGIGGIKVLRAMDIFPNVCHMNEGHCSFAGLERISIVMDKYNVDFQVAFQICKRSCVFTTHTPVAAGHDVFVKEMVFPYIQPYARKFSVSDDELLSWGQPHTRKNTDKFSMFIFGAHFAGYINGVSRLHGRVARGMWQSLWPRRHVEEIPISHITNGVHISSYLSQHKNSLFERYLSSDWSSRQSNPNLISRIDMIEDADLWHVHELDRSSLIRRCRQSLLTQYERQNAPRHELDEVAGVLDHRVLTICFARRFATYKRASLLLKDAQRLTRLITDEDKPVQFVFAGKAHPNDDQGKAIIKRIVEFARSHNVRHRVVFLENYDINIARYMVQGCDVWLNTPRRPNEACGTSGMKASANGGLNISILDGWWCEGFRDDRGWAIGNGDIYDDHEYQDEVESQALFNILENDVIPRFYDRKRGNPPLKWIKMMKEAMKMAIKDFSSDRMVRDYCSRFYIPASINFKQLTQDSAGKAKELALAQFRLVSLWGDIRLSSPELTKEVDFTVGDTFRITLEVFLGELTPEEVVVQVYHGKVRALDEFEGARAETMWLQETIAEGRHIYACTITCSDSGRFGYTSRVIPKGDEVLSNTPGLITWVNGDD</sequence>
<comment type="catalytic activity">
    <reaction evidence="1">
        <text>[(1-&gt;4)-alpha-D-glucosyl](n) + phosphate = [(1-&gt;4)-alpha-D-glucosyl](n-1) + alpha-D-glucose 1-phosphate</text>
        <dbReference type="Rhea" id="RHEA:41732"/>
        <dbReference type="Rhea" id="RHEA-COMP:9584"/>
        <dbReference type="Rhea" id="RHEA-COMP:9586"/>
        <dbReference type="ChEBI" id="CHEBI:15444"/>
        <dbReference type="ChEBI" id="CHEBI:43474"/>
        <dbReference type="ChEBI" id="CHEBI:58601"/>
        <dbReference type="EC" id="2.4.1.1"/>
    </reaction>
</comment>
<dbReference type="SUPFAM" id="SSF53756">
    <property type="entry name" value="UDP-Glycosyltransferase/glycogen phosphorylase"/>
    <property type="match status" value="1"/>
</dbReference>
<dbReference type="EMBL" id="FNLL01000003">
    <property type="protein sequence ID" value="SDT94093.1"/>
    <property type="molecule type" value="Genomic_DNA"/>
</dbReference>
<feature type="modified residue" description="N6-(pyridoxal phosphate)lysine" evidence="4">
    <location>
        <position position="635"/>
    </location>
</feature>
<accession>A0A1H2EGI3</accession>
<dbReference type="InterPro" id="IPR000811">
    <property type="entry name" value="Glyco_trans_35"/>
</dbReference>
<evidence type="ECO:0000256" key="1">
    <source>
        <dbReference type="ARBA" id="ARBA00001275"/>
    </source>
</evidence>